<evidence type="ECO:0000256" key="1">
    <source>
        <dbReference type="SAM" id="SignalP"/>
    </source>
</evidence>
<dbReference type="RefSeq" id="WP_263371542.1">
    <property type="nucleotide sequence ID" value="NZ_JAGSYD010000003.1"/>
</dbReference>
<feature type="signal peptide" evidence="1">
    <location>
        <begin position="1"/>
        <end position="22"/>
    </location>
</feature>
<evidence type="ECO:0000313" key="3">
    <source>
        <dbReference type="Proteomes" id="UP001596391"/>
    </source>
</evidence>
<protein>
    <submittedName>
        <fullName evidence="2">Uncharacterized protein</fullName>
    </submittedName>
</protein>
<accession>A0ABW1Z704</accession>
<dbReference type="EMBL" id="JBHSWI010000001">
    <property type="protein sequence ID" value="MFC6645152.1"/>
    <property type="molecule type" value="Genomic_DNA"/>
</dbReference>
<keyword evidence="3" id="KW-1185">Reference proteome</keyword>
<gene>
    <name evidence="2" type="ORF">ACFQBQ_06030</name>
</gene>
<reference evidence="3" key="1">
    <citation type="journal article" date="2019" name="Int. J. Syst. Evol. Microbiol.">
        <title>The Global Catalogue of Microorganisms (GCM) 10K type strain sequencing project: providing services to taxonomists for standard genome sequencing and annotation.</title>
        <authorList>
            <consortium name="The Broad Institute Genomics Platform"/>
            <consortium name="The Broad Institute Genome Sequencing Center for Infectious Disease"/>
            <person name="Wu L."/>
            <person name="Ma J."/>
        </authorList>
    </citation>
    <scope>NUCLEOTIDE SEQUENCE [LARGE SCALE GENOMIC DNA]</scope>
    <source>
        <strain evidence="3">CGMCC 1.16026</strain>
    </source>
</reference>
<dbReference type="Proteomes" id="UP001596391">
    <property type="component" value="Unassembled WGS sequence"/>
</dbReference>
<comment type="caution">
    <text evidence="2">The sequence shown here is derived from an EMBL/GenBank/DDBJ whole genome shotgun (WGS) entry which is preliminary data.</text>
</comment>
<name>A0ABW1Z704_9BACT</name>
<feature type="chain" id="PRO_5047304560" evidence="1">
    <location>
        <begin position="23"/>
        <end position="222"/>
    </location>
</feature>
<sequence>MKKLVLLSVVLCVFWLRGRAQAPKQAEPKFAQAQVMSSERSDDSYVIYSYLLEQGPIEGRSAPRKQWLLEATTYALPMNFACDEGKKLLGAGPHSAVRPPEDRKAEWDAVMADYDAHCHDVIALDGGKFRDVLPVHLLDEAAKKRYQAQQFRRHAENEVVEFPDAAGLHEFSEVYFNPQHTLALVHQGMWCGGLCGNWEWVALEKKNGKWSTLSWTNMVTFS</sequence>
<proteinExistence type="predicted"/>
<keyword evidence="1" id="KW-0732">Signal</keyword>
<evidence type="ECO:0000313" key="2">
    <source>
        <dbReference type="EMBL" id="MFC6645152.1"/>
    </source>
</evidence>
<organism evidence="2 3">
    <name type="scientific">Granulicella cerasi</name>
    <dbReference type="NCBI Taxonomy" id="741063"/>
    <lineage>
        <taxon>Bacteria</taxon>
        <taxon>Pseudomonadati</taxon>
        <taxon>Acidobacteriota</taxon>
        <taxon>Terriglobia</taxon>
        <taxon>Terriglobales</taxon>
        <taxon>Acidobacteriaceae</taxon>
        <taxon>Granulicella</taxon>
    </lineage>
</organism>